<dbReference type="OrthoDB" id="3026777at2759"/>
<dbReference type="SUPFAM" id="SSF103473">
    <property type="entry name" value="MFS general substrate transporter"/>
    <property type="match status" value="1"/>
</dbReference>
<evidence type="ECO:0008006" key="12">
    <source>
        <dbReference type="Google" id="ProtNLM"/>
    </source>
</evidence>
<dbReference type="GO" id="GO:0005840">
    <property type="term" value="C:ribosome"/>
    <property type="evidence" value="ECO:0007669"/>
    <property type="project" value="UniProtKB-KW"/>
</dbReference>
<dbReference type="GO" id="GO:0022857">
    <property type="term" value="F:transmembrane transporter activity"/>
    <property type="evidence" value="ECO:0007669"/>
    <property type="project" value="InterPro"/>
</dbReference>
<keyword evidence="6 9" id="KW-0472">Membrane</keyword>
<dbReference type="Proteomes" id="UP000518752">
    <property type="component" value="Unassembled WGS sequence"/>
</dbReference>
<dbReference type="InterPro" id="IPR023621">
    <property type="entry name" value="Ribosomal_eL31_dom_sf"/>
</dbReference>
<dbReference type="Gene3D" id="1.20.1250.20">
    <property type="entry name" value="MFS general substrate transporter like domains"/>
    <property type="match status" value="1"/>
</dbReference>
<dbReference type="PROSITE" id="PS01144">
    <property type="entry name" value="RIBOSOMAL_L31E"/>
    <property type="match status" value="1"/>
</dbReference>
<dbReference type="GO" id="GO:0016020">
    <property type="term" value="C:membrane"/>
    <property type="evidence" value="ECO:0007669"/>
    <property type="project" value="UniProtKB-SubCell"/>
</dbReference>
<dbReference type="InterPro" id="IPR036259">
    <property type="entry name" value="MFS_trans_sf"/>
</dbReference>
<dbReference type="FunFam" id="3.10.440.10:FF:000001">
    <property type="entry name" value="60S ribosomal protein L31"/>
    <property type="match status" value="1"/>
</dbReference>
<evidence type="ECO:0000313" key="10">
    <source>
        <dbReference type="EMBL" id="KAF5391570.1"/>
    </source>
</evidence>
<name>A0A8H5HY39_9AGAR</name>
<evidence type="ECO:0000256" key="7">
    <source>
        <dbReference type="ARBA" id="ARBA00023274"/>
    </source>
</evidence>
<keyword evidence="4" id="KW-0689">Ribosomal protein</keyword>
<feature type="transmembrane region" description="Helical" evidence="9">
    <location>
        <begin position="160"/>
        <end position="180"/>
    </location>
</feature>
<comment type="subcellular location">
    <subcellularLocation>
        <location evidence="1">Membrane</location>
        <topology evidence="1">Multi-pass membrane protein</topology>
    </subcellularLocation>
</comment>
<evidence type="ECO:0000256" key="3">
    <source>
        <dbReference type="ARBA" id="ARBA00022692"/>
    </source>
</evidence>
<feature type="transmembrane region" description="Helical" evidence="9">
    <location>
        <begin position="229"/>
        <end position="256"/>
    </location>
</feature>
<feature type="region of interest" description="Disordered" evidence="8">
    <location>
        <begin position="1"/>
        <end position="20"/>
    </location>
</feature>
<evidence type="ECO:0000256" key="8">
    <source>
        <dbReference type="SAM" id="MobiDB-lite"/>
    </source>
</evidence>
<gene>
    <name evidence="10" type="ORF">D9757_002380</name>
</gene>
<dbReference type="Gene3D" id="3.10.440.10">
    <property type="match status" value="1"/>
</dbReference>
<dbReference type="GO" id="GO:1990904">
    <property type="term" value="C:ribonucleoprotein complex"/>
    <property type="evidence" value="ECO:0007669"/>
    <property type="project" value="UniProtKB-KW"/>
</dbReference>
<keyword evidence="3 9" id="KW-0812">Transmembrane</keyword>
<dbReference type="Pfam" id="PF01198">
    <property type="entry name" value="Ribosomal_L31e"/>
    <property type="match status" value="1"/>
</dbReference>
<feature type="transmembrane region" description="Helical" evidence="9">
    <location>
        <begin position="276"/>
        <end position="295"/>
    </location>
</feature>
<evidence type="ECO:0000256" key="1">
    <source>
        <dbReference type="ARBA" id="ARBA00004141"/>
    </source>
</evidence>
<dbReference type="EMBL" id="JAACJN010000009">
    <property type="protein sequence ID" value="KAF5391570.1"/>
    <property type="molecule type" value="Genomic_DNA"/>
</dbReference>
<evidence type="ECO:0000256" key="2">
    <source>
        <dbReference type="ARBA" id="ARBA00010808"/>
    </source>
</evidence>
<sequence length="709" mass="77398">MADVQAGSSSTPAGLGERQPLIQPAKKPFLRARPLWLVPFAIVASVVRSMTYAPRVEVYTQLACTSINHPHVQQSLNHTSFPLHTTHRAQGHQAIGDLIYIQLPQDDPRQLPSPQCVTNPDVQREAARIQTILTISEGLLSALTTGWWGHFSERFGRTRVLAIATLGLFLTDLTFILVATPGSILAAHHHKLLIIAPLLEGLLGGWSTLHSATSAYLSDCTSPGSRATIFSRFTGVFFLGFSLGPLLGGWIIVHGIPGIDRIGTVTKEGASVTEVFWLAISMSFVNFFLTTFLFPESLSKEQRDKANAAHEADLKGKSRATEDVADEPCSHRGGSSNFIQRFLSPLALFLPVVVTENTNAGIRKRKDWSLTFVGLAMFLHMLLTGIDGVKYLYAVHVYNWAADQLSYFISYLGALRAVGLLFVLPTIISTFKPKPTTAPPVIGQPVGKKLRPKPTKARLAIEIKFDLLLTQCCIIVDLLSQALITIIPSPDGVHQMGIASVQRWIQDPNMRNTALFVIANGFGTLSSGFVPACQSLALCIVQARQLMEEPVRADGDSAATEQPGMSKPETSAGNLFGALSILQAVGQMILGTGGKTRSALQDVVTREYTIHLHKLVHGRSFKKRAPWAVKSVKEFASKAMGTADVRLDPKLNQAIWERGVKTVPTRIRVKLERRRNDDEDAKEKLYVYASHVEVTSFKACGSGDGRCGC</sequence>
<evidence type="ECO:0000256" key="6">
    <source>
        <dbReference type="ARBA" id="ARBA00023136"/>
    </source>
</evidence>
<dbReference type="AlphaFoldDB" id="A0A8H5HY39"/>
<evidence type="ECO:0000256" key="5">
    <source>
        <dbReference type="ARBA" id="ARBA00022989"/>
    </source>
</evidence>
<keyword evidence="7" id="KW-0687">Ribonucleoprotein</keyword>
<evidence type="ECO:0000256" key="9">
    <source>
        <dbReference type="SAM" id="Phobius"/>
    </source>
</evidence>
<dbReference type="GO" id="GO:0006412">
    <property type="term" value="P:translation"/>
    <property type="evidence" value="ECO:0007669"/>
    <property type="project" value="InterPro"/>
</dbReference>
<dbReference type="Pfam" id="PF07690">
    <property type="entry name" value="MFS_1"/>
    <property type="match status" value="1"/>
</dbReference>
<feature type="region of interest" description="Disordered" evidence="8">
    <location>
        <begin position="309"/>
        <end position="332"/>
    </location>
</feature>
<accession>A0A8H5HY39</accession>
<comment type="caution">
    <text evidence="10">The sequence shown here is derived from an EMBL/GenBank/DDBJ whole genome shotgun (WGS) entry which is preliminary data.</text>
</comment>
<dbReference type="SMART" id="SM01380">
    <property type="entry name" value="Ribosomal_L31e"/>
    <property type="match status" value="1"/>
</dbReference>
<dbReference type="PANTHER" id="PTHR23507">
    <property type="entry name" value="ZGC:174356"/>
    <property type="match status" value="1"/>
</dbReference>
<dbReference type="GO" id="GO:0003735">
    <property type="term" value="F:structural constituent of ribosome"/>
    <property type="evidence" value="ECO:0007669"/>
    <property type="project" value="InterPro"/>
</dbReference>
<protein>
    <recommendedName>
        <fullName evidence="12">60S ribosomal protein L31</fullName>
    </recommendedName>
</protein>
<reference evidence="10 11" key="1">
    <citation type="journal article" date="2020" name="ISME J.">
        <title>Uncovering the hidden diversity of litter-decomposition mechanisms in mushroom-forming fungi.</title>
        <authorList>
            <person name="Floudas D."/>
            <person name="Bentzer J."/>
            <person name="Ahren D."/>
            <person name="Johansson T."/>
            <person name="Persson P."/>
            <person name="Tunlid A."/>
        </authorList>
    </citation>
    <scope>NUCLEOTIDE SEQUENCE [LARGE SCALE GENOMIC DNA]</scope>
    <source>
        <strain evidence="10 11">CBS 406.79</strain>
    </source>
</reference>
<feature type="transmembrane region" description="Helical" evidence="9">
    <location>
        <begin position="372"/>
        <end position="393"/>
    </location>
</feature>
<dbReference type="CDD" id="cd00463">
    <property type="entry name" value="Ribosomal_L31e"/>
    <property type="match status" value="1"/>
</dbReference>
<feature type="compositionally biased region" description="Basic and acidic residues" evidence="8">
    <location>
        <begin position="309"/>
        <end position="322"/>
    </location>
</feature>
<dbReference type="PANTHER" id="PTHR23507:SF1">
    <property type="entry name" value="FI18259P1-RELATED"/>
    <property type="match status" value="1"/>
</dbReference>
<feature type="compositionally biased region" description="Polar residues" evidence="8">
    <location>
        <begin position="1"/>
        <end position="12"/>
    </location>
</feature>
<dbReference type="InterPro" id="IPR020052">
    <property type="entry name" value="Ribosomal_eL31_CS"/>
</dbReference>
<evidence type="ECO:0000256" key="4">
    <source>
        <dbReference type="ARBA" id="ARBA00022980"/>
    </source>
</evidence>
<keyword evidence="11" id="KW-1185">Reference proteome</keyword>
<organism evidence="10 11">
    <name type="scientific">Collybiopsis confluens</name>
    <dbReference type="NCBI Taxonomy" id="2823264"/>
    <lineage>
        <taxon>Eukaryota</taxon>
        <taxon>Fungi</taxon>
        <taxon>Dikarya</taxon>
        <taxon>Basidiomycota</taxon>
        <taxon>Agaricomycotina</taxon>
        <taxon>Agaricomycetes</taxon>
        <taxon>Agaricomycetidae</taxon>
        <taxon>Agaricales</taxon>
        <taxon>Marasmiineae</taxon>
        <taxon>Omphalotaceae</taxon>
        <taxon>Collybiopsis</taxon>
    </lineage>
</organism>
<keyword evidence="5 9" id="KW-1133">Transmembrane helix</keyword>
<dbReference type="InterPro" id="IPR011701">
    <property type="entry name" value="MFS"/>
</dbReference>
<evidence type="ECO:0000313" key="11">
    <source>
        <dbReference type="Proteomes" id="UP000518752"/>
    </source>
</evidence>
<dbReference type="SUPFAM" id="SSF54575">
    <property type="entry name" value="Ribosomal protein L31e"/>
    <property type="match status" value="1"/>
</dbReference>
<feature type="transmembrane region" description="Helical" evidence="9">
    <location>
        <begin position="405"/>
        <end position="424"/>
    </location>
</feature>
<dbReference type="InterPro" id="IPR000054">
    <property type="entry name" value="Ribosomal_eL31"/>
</dbReference>
<feature type="transmembrane region" description="Helical" evidence="9">
    <location>
        <begin position="192"/>
        <end position="217"/>
    </location>
</feature>
<comment type="similarity">
    <text evidence="2">Belongs to the eukaryotic ribosomal protein eL31 family.</text>
</comment>
<proteinExistence type="inferred from homology"/>